<feature type="domain" description="PID" evidence="2">
    <location>
        <begin position="2"/>
        <end position="29"/>
    </location>
</feature>
<accession>A0A2G9UEP1</accession>
<dbReference type="Proteomes" id="UP000230423">
    <property type="component" value="Unassembled WGS sequence"/>
</dbReference>
<feature type="compositionally biased region" description="Polar residues" evidence="1">
    <location>
        <begin position="50"/>
        <end position="67"/>
    </location>
</feature>
<name>A0A2G9UEP1_TELCI</name>
<dbReference type="OrthoDB" id="5962185at2759"/>
<reference evidence="3 4" key="1">
    <citation type="submission" date="2015-09" db="EMBL/GenBank/DDBJ databases">
        <title>Draft genome of the parasitic nematode Teladorsagia circumcincta isolate WARC Sus (inbred).</title>
        <authorList>
            <person name="Mitreva M."/>
        </authorList>
    </citation>
    <scope>NUCLEOTIDE SEQUENCE [LARGE SCALE GENOMIC DNA]</scope>
    <source>
        <strain evidence="3 4">S</strain>
    </source>
</reference>
<organism evidence="3 4">
    <name type="scientific">Teladorsagia circumcincta</name>
    <name type="common">Brown stomach worm</name>
    <name type="synonym">Ostertagia circumcincta</name>
    <dbReference type="NCBI Taxonomy" id="45464"/>
    <lineage>
        <taxon>Eukaryota</taxon>
        <taxon>Metazoa</taxon>
        <taxon>Ecdysozoa</taxon>
        <taxon>Nematoda</taxon>
        <taxon>Chromadorea</taxon>
        <taxon>Rhabditida</taxon>
        <taxon>Rhabditina</taxon>
        <taxon>Rhabditomorpha</taxon>
        <taxon>Strongyloidea</taxon>
        <taxon>Trichostrongylidae</taxon>
        <taxon>Teladorsagia</taxon>
    </lineage>
</organism>
<evidence type="ECO:0000256" key="1">
    <source>
        <dbReference type="SAM" id="MobiDB-lite"/>
    </source>
</evidence>
<evidence type="ECO:0000313" key="4">
    <source>
        <dbReference type="Proteomes" id="UP000230423"/>
    </source>
</evidence>
<feature type="compositionally biased region" description="Basic and acidic residues" evidence="1">
    <location>
        <begin position="71"/>
        <end position="82"/>
    </location>
</feature>
<sequence>MMLHSGSLNFRPPVCRSKSAPRLGSIDEEQEEDESDSDSVCYHAAPEMTPSVSESSTNDQSAESSLGNADGYHEDKLLRGLSEESYYSDGELVMLEEDYEDRDEQMTSL</sequence>
<protein>
    <recommendedName>
        <fullName evidence="2">PID domain-containing protein</fullName>
    </recommendedName>
</protein>
<proteinExistence type="predicted"/>
<evidence type="ECO:0000313" key="3">
    <source>
        <dbReference type="EMBL" id="PIO68633.1"/>
    </source>
</evidence>
<dbReference type="InterPro" id="IPR006020">
    <property type="entry name" value="PTB/PI_dom"/>
</dbReference>
<evidence type="ECO:0000259" key="2">
    <source>
        <dbReference type="Pfam" id="PF14719"/>
    </source>
</evidence>
<keyword evidence="4" id="KW-1185">Reference proteome</keyword>
<dbReference type="AlphaFoldDB" id="A0A2G9UEP1"/>
<dbReference type="EMBL" id="KZ347003">
    <property type="protein sequence ID" value="PIO68633.1"/>
    <property type="molecule type" value="Genomic_DNA"/>
</dbReference>
<dbReference type="Pfam" id="PF14719">
    <property type="entry name" value="PID_2"/>
    <property type="match status" value="1"/>
</dbReference>
<feature type="compositionally biased region" description="Acidic residues" evidence="1">
    <location>
        <begin position="26"/>
        <end position="37"/>
    </location>
</feature>
<gene>
    <name evidence="3" type="ORF">TELCIR_09568</name>
</gene>
<feature type="region of interest" description="Disordered" evidence="1">
    <location>
        <begin position="1"/>
        <end position="88"/>
    </location>
</feature>